<dbReference type="Proteomes" id="UP001431209">
    <property type="component" value="Unassembled WGS sequence"/>
</dbReference>
<evidence type="ECO:0000259" key="8">
    <source>
        <dbReference type="Pfam" id="PF07974"/>
    </source>
</evidence>
<evidence type="ECO:0000256" key="5">
    <source>
        <dbReference type="ARBA" id="ARBA00023136"/>
    </source>
</evidence>
<feature type="domain" description="Epidermal growth factor-like" evidence="8">
    <location>
        <begin position="160"/>
        <end position="184"/>
    </location>
</feature>
<evidence type="ECO:0000256" key="2">
    <source>
        <dbReference type="ARBA" id="ARBA00022692"/>
    </source>
</evidence>
<proteinExistence type="predicted"/>
<comment type="subcellular location">
    <subcellularLocation>
        <location evidence="1">Membrane</location>
    </subcellularLocation>
</comment>
<keyword evidence="4" id="KW-1133">Transmembrane helix</keyword>
<dbReference type="GO" id="GO:0005261">
    <property type="term" value="F:monoatomic cation channel activity"/>
    <property type="evidence" value="ECO:0007669"/>
    <property type="project" value="TreeGrafter"/>
</dbReference>
<feature type="domain" description="PKD/REJ-like" evidence="7">
    <location>
        <begin position="333"/>
        <end position="664"/>
    </location>
</feature>
<keyword evidence="3" id="KW-0677">Repeat</keyword>
<evidence type="ECO:0000259" key="7">
    <source>
        <dbReference type="Pfam" id="PF02010"/>
    </source>
</evidence>
<keyword evidence="6" id="KW-1015">Disulfide bond</keyword>
<gene>
    <name evidence="9" type="ORF">AKO1_013096</name>
</gene>
<sequence>MLCTQMGTFYVKNKTIYCPMQTVVMSNISSISHSLKSICVLTKQQELHLISLTDGKLIGRSWSITFVSRNVSKASCNDKTVVYTKTTDSSNIIYTHQTSLSDISQAVIQSTSKIRDLFTTNTMTMAIMDEKTLSCSNPTLYGGPNCTTPICYGSDDLTVSCSGHGICVAPNQCQCTSSHYGDACQIPPKTTQIETRDTTQPTTTHSVLFPPTCNLTISGPTSIGACETTFSLTVYSDCTFPQGYPFEWSVPTNTSNLINEILSAQSTNSIQMISSFLPINTTLPFKVTFLNVSTTIHITRTLSNIPTFLPIQQTPLTFYLSKSTFILRAVATICVSDALRYEWTLVSRLGSPTNIPIKTSTSSTLIINGQDFKNTQGTNIYSVTAYVVNDKKISTTTSITVNAQYDNLVPIITGGQRIVTNSAQSIILDGSESYDPVQSITNTPLRFTWSCKDSKNNKCPDTMAAYLSYMNSINAAFVVYPYEPGEGQYQFGLTVTKNDARSSNTSTKVTVVQEQVPMVSIRGLPQYTSKSQRVILTGSCSKDYSSKWSVVDGNFTLTSDKTLTRLINRTSVVNNLVLKAGVLPIGPLTMRLTCGHGYAQLSTTIKAGPRNGRISIEPSTGAAFKYILTTFDWSSDTSIEYYFTFVTINQEQEQEEVVLTQTSALNNAIVTLPCSAVKVCARAVDAYGSNVRTVSCANTNRTCPDFTFQQ</sequence>
<dbReference type="AlphaFoldDB" id="A0AAW2YZL6"/>
<evidence type="ECO:0000256" key="6">
    <source>
        <dbReference type="ARBA" id="ARBA00023157"/>
    </source>
</evidence>
<dbReference type="Gene3D" id="2.60.40.10">
    <property type="entry name" value="Immunoglobulins"/>
    <property type="match status" value="1"/>
</dbReference>
<dbReference type="PANTHER" id="PTHR46730:SF1">
    <property type="entry name" value="PLAT DOMAIN-CONTAINING PROTEIN"/>
    <property type="match status" value="1"/>
</dbReference>
<accession>A0AAW2YZL6</accession>
<dbReference type="GO" id="GO:0005886">
    <property type="term" value="C:plasma membrane"/>
    <property type="evidence" value="ECO:0007669"/>
    <property type="project" value="TreeGrafter"/>
</dbReference>
<dbReference type="InterPro" id="IPR013111">
    <property type="entry name" value="EGF_extracell"/>
</dbReference>
<keyword evidence="5" id="KW-0472">Membrane</keyword>
<protein>
    <recommendedName>
        <fullName evidence="11">EGF-like domain-containing protein</fullName>
    </recommendedName>
</protein>
<name>A0AAW2YZL6_9EUKA</name>
<dbReference type="Pfam" id="PF07974">
    <property type="entry name" value="EGF_2"/>
    <property type="match status" value="1"/>
</dbReference>
<dbReference type="GO" id="GO:0006816">
    <property type="term" value="P:calcium ion transport"/>
    <property type="evidence" value="ECO:0007669"/>
    <property type="project" value="TreeGrafter"/>
</dbReference>
<dbReference type="EMBL" id="JAOPGA020000855">
    <property type="protein sequence ID" value="KAL0482443.1"/>
    <property type="molecule type" value="Genomic_DNA"/>
</dbReference>
<evidence type="ECO:0000313" key="9">
    <source>
        <dbReference type="EMBL" id="KAL0482443.1"/>
    </source>
</evidence>
<comment type="caution">
    <text evidence="9">The sequence shown here is derived from an EMBL/GenBank/DDBJ whole genome shotgun (WGS) entry which is preliminary data.</text>
</comment>
<dbReference type="InterPro" id="IPR013783">
    <property type="entry name" value="Ig-like_fold"/>
</dbReference>
<evidence type="ECO:0000256" key="3">
    <source>
        <dbReference type="ARBA" id="ARBA00022737"/>
    </source>
</evidence>
<organism evidence="9 10">
    <name type="scientific">Acrasis kona</name>
    <dbReference type="NCBI Taxonomy" id="1008807"/>
    <lineage>
        <taxon>Eukaryota</taxon>
        <taxon>Discoba</taxon>
        <taxon>Heterolobosea</taxon>
        <taxon>Tetramitia</taxon>
        <taxon>Eutetramitia</taxon>
        <taxon>Acrasidae</taxon>
        <taxon>Acrasis</taxon>
    </lineage>
</organism>
<keyword evidence="10" id="KW-1185">Reference proteome</keyword>
<dbReference type="InterPro" id="IPR002859">
    <property type="entry name" value="PKD/REJ-like"/>
</dbReference>
<evidence type="ECO:0000256" key="4">
    <source>
        <dbReference type="ARBA" id="ARBA00022989"/>
    </source>
</evidence>
<keyword evidence="2" id="KW-0812">Transmembrane</keyword>
<evidence type="ECO:0000313" key="10">
    <source>
        <dbReference type="Proteomes" id="UP001431209"/>
    </source>
</evidence>
<evidence type="ECO:0000256" key="1">
    <source>
        <dbReference type="ARBA" id="ARBA00004370"/>
    </source>
</evidence>
<reference evidence="9 10" key="1">
    <citation type="submission" date="2024-03" db="EMBL/GenBank/DDBJ databases">
        <title>The Acrasis kona genome and developmental transcriptomes reveal deep origins of eukaryotic multicellular pathways.</title>
        <authorList>
            <person name="Sheikh S."/>
            <person name="Fu C.-J."/>
            <person name="Brown M.W."/>
            <person name="Baldauf S.L."/>
        </authorList>
    </citation>
    <scope>NUCLEOTIDE SEQUENCE [LARGE SCALE GENOMIC DNA]</scope>
    <source>
        <strain evidence="9 10">ATCC MYA-3509</strain>
    </source>
</reference>
<dbReference type="PANTHER" id="PTHR46730">
    <property type="entry name" value="POLYCYSTIN-1"/>
    <property type="match status" value="1"/>
</dbReference>
<evidence type="ECO:0008006" key="11">
    <source>
        <dbReference type="Google" id="ProtNLM"/>
    </source>
</evidence>
<dbReference type="Gene3D" id="2.10.25.10">
    <property type="entry name" value="Laminin"/>
    <property type="match status" value="1"/>
</dbReference>
<dbReference type="Pfam" id="PF02010">
    <property type="entry name" value="REJ"/>
    <property type="match status" value="1"/>
</dbReference>